<feature type="transmembrane region" description="Helical" evidence="1">
    <location>
        <begin position="305"/>
        <end position="332"/>
    </location>
</feature>
<feature type="transmembrane region" description="Helical" evidence="1">
    <location>
        <begin position="396"/>
        <end position="418"/>
    </location>
</feature>
<dbReference type="InterPro" id="IPR050327">
    <property type="entry name" value="Proton-linked_MCT"/>
</dbReference>
<feature type="transmembrane region" description="Helical" evidence="1">
    <location>
        <begin position="208"/>
        <end position="230"/>
    </location>
</feature>
<feature type="transmembrane region" description="Helical" evidence="1">
    <location>
        <begin position="424"/>
        <end position="446"/>
    </location>
</feature>
<feature type="transmembrane region" description="Helical" evidence="1">
    <location>
        <begin position="136"/>
        <end position="158"/>
    </location>
</feature>
<name>A0A2C9L8Q6_BIOGL</name>
<dbReference type="OrthoDB" id="6435476at2759"/>
<reference evidence="2" key="1">
    <citation type="submission" date="2020-05" db="UniProtKB">
        <authorList>
            <consortium name="EnsemblMetazoa"/>
        </authorList>
    </citation>
    <scope>IDENTIFICATION</scope>
    <source>
        <strain evidence="2">BB02</strain>
    </source>
</reference>
<keyword evidence="1" id="KW-0812">Transmembrane</keyword>
<proteinExistence type="predicted"/>
<dbReference type="Gene3D" id="1.20.1250.20">
    <property type="entry name" value="MFS general substrate transporter like domains"/>
    <property type="match status" value="2"/>
</dbReference>
<feature type="transmembrane region" description="Helical" evidence="1">
    <location>
        <begin position="236"/>
        <end position="256"/>
    </location>
</feature>
<dbReference type="VEuPathDB" id="VectorBase:BGLAX_032282"/>
<dbReference type="VEuPathDB" id="VectorBase:BGLB028180"/>
<protein>
    <recommendedName>
        <fullName evidence="4">Major facilitator superfamily (MFS) profile domain-containing protein</fullName>
    </recommendedName>
</protein>
<dbReference type="Proteomes" id="UP000076420">
    <property type="component" value="Unassembled WGS sequence"/>
</dbReference>
<accession>A0A2C9L8Q6</accession>
<gene>
    <name evidence="2" type="primary">106051431</name>
</gene>
<dbReference type="PANTHER" id="PTHR11360">
    <property type="entry name" value="MONOCARBOXYLATE TRANSPORTER"/>
    <property type="match status" value="1"/>
</dbReference>
<dbReference type="AlphaFoldDB" id="A0A2C9L8Q6"/>
<feature type="transmembrane region" description="Helical" evidence="1">
    <location>
        <begin position="170"/>
        <end position="196"/>
    </location>
</feature>
<evidence type="ECO:0000313" key="2">
    <source>
        <dbReference type="EnsemblMetazoa" id="BGLB028180-PA"/>
    </source>
</evidence>
<evidence type="ECO:0008006" key="4">
    <source>
        <dbReference type="Google" id="ProtNLM"/>
    </source>
</evidence>
<feature type="transmembrane region" description="Helical" evidence="1">
    <location>
        <begin position="352"/>
        <end position="375"/>
    </location>
</feature>
<dbReference type="InterPro" id="IPR036259">
    <property type="entry name" value="MFS_trans_sf"/>
</dbReference>
<dbReference type="PANTHER" id="PTHR11360:SF284">
    <property type="entry name" value="EG:103B4.3 PROTEIN-RELATED"/>
    <property type="match status" value="1"/>
</dbReference>
<dbReference type="KEGG" id="bgt:106051431"/>
<evidence type="ECO:0000313" key="3">
    <source>
        <dbReference type="Proteomes" id="UP000076420"/>
    </source>
</evidence>
<keyword evidence="1" id="KW-0472">Membrane</keyword>
<sequence length="460" mass="49429">MEPLPVDKGWAWVICFESVLTEKTKAHDADCKHEGDGGDGRVKLLYQTGQHHCVDLTGTAQQTTVSANVFLPKFGERKCVIFGGILTSLSSIGQGLSTHVAGIIVLEGLRGTGHGILFVPAMCLIRQYFKRLRSTASVIVFCGGCVAAIVAPFIIAAVSKEYGVTGTYLLLGAVELHYCVSGTGHGILFVPAMCLIRQYFKRLRSTASVIVFCGGCVAAIVAPFIIAAVSKEYGVTGTYLLLGAVELHYCVSGLLLRPVTSYRAARGLIAAEACKYGIPECLDAVKRLYKTWMDNSKINACSVSVCYFSLTGVLCQFVISLLQVFCVILLFFSYRCSVSPCYFSLTGVLCQFVGFFSLFETLIVYVILLGLVIGARVSLLPLVVIEVVGVDKMPQAFSIISLVATITAAGVNPLFGAITEATGSFIVALHIVGACFCFGAAMWILVPRLVQLDIKKGRRD</sequence>
<dbReference type="SUPFAM" id="SSF103473">
    <property type="entry name" value="MFS general substrate transporter"/>
    <property type="match status" value="2"/>
</dbReference>
<evidence type="ECO:0000256" key="1">
    <source>
        <dbReference type="SAM" id="Phobius"/>
    </source>
</evidence>
<dbReference type="EnsemblMetazoa" id="BGLB028180-RA">
    <property type="protein sequence ID" value="BGLB028180-PA"/>
    <property type="gene ID" value="BGLB028180"/>
</dbReference>
<organism evidence="2 3">
    <name type="scientific">Biomphalaria glabrata</name>
    <name type="common">Bloodfluke planorb</name>
    <name type="synonym">Freshwater snail</name>
    <dbReference type="NCBI Taxonomy" id="6526"/>
    <lineage>
        <taxon>Eukaryota</taxon>
        <taxon>Metazoa</taxon>
        <taxon>Spiralia</taxon>
        <taxon>Lophotrochozoa</taxon>
        <taxon>Mollusca</taxon>
        <taxon>Gastropoda</taxon>
        <taxon>Heterobranchia</taxon>
        <taxon>Euthyneura</taxon>
        <taxon>Panpulmonata</taxon>
        <taxon>Hygrophila</taxon>
        <taxon>Lymnaeoidea</taxon>
        <taxon>Planorbidae</taxon>
        <taxon>Biomphalaria</taxon>
    </lineage>
</organism>
<keyword evidence="1" id="KW-1133">Transmembrane helix</keyword>